<evidence type="ECO:0000256" key="1">
    <source>
        <dbReference type="ARBA" id="ARBA00004141"/>
    </source>
</evidence>
<feature type="transmembrane region" description="Helical" evidence="6">
    <location>
        <begin position="348"/>
        <end position="368"/>
    </location>
</feature>
<dbReference type="InterPro" id="IPR001046">
    <property type="entry name" value="NRAMP_fam"/>
</dbReference>
<proteinExistence type="predicted"/>
<organism evidence="7">
    <name type="scientific">Gulosibacter sediminis</name>
    <dbReference type="NCBI Taxonomy" id="1729695"/>
    <lineage>
        <taxon>Bacteria</taxon>
        <taxon>Bacillati</taxon>
        <taxon>Actinomycetota</taxon>
        <taxon>Actinomycetes</taxon>
        <taxon>Micrococcales</taxon>
        <taxon>Microbacteriaceae</taxon>
        <taxon>Gulosibacter</taxon>
    </lineage>
</organism>
<feature type="transmembrane region" description="Helical" evidence="6">
    <location>
        <begin position="72"/>
        <end position="91"/>
    </location>
</feature>
<feature type="transmembrane region" description="Helical" evidence="6">
    <location>
        <begin position="38"/>
        <end position="57"/>
    </location>
</feature>
<dbReference type="Gene3D" id="1.20.1740.10">
    <property type="entry name" value="Amino acid/polyamine transporter I"/>
    <property type="match status" value="1"/>
</dbReference>
<feature type="transmembrane region" description="Helical" evidence="6">
    <location>
        <begin position="261"/>
        <end position="282"/>
    </location>
</feature>
<keyword evidence="3 6" id="KW-0812">Transmembrane</keyword>
<accession>A0ABY4MUR5</accession>
<comment type="subcellular location">
    <subcellularLocation>
        <location evidence="1">Membrane</location>
        <topology evidence="1">Multi-pass membrane protein</topology>
    </subcellularLocation>
</comment>
<name>A0ABY4MUR5_9MICO</name>
<feature type="transmembrane region" description="Helical" evidence="6">
    <location>
        <begin position="180"/>
        <end position="199"/>
    </location>
</feature>
<feature type="transmembrane region" description="Helical" evidence="6">
    <location>
        <begin position="155"/>
        <end position="173"/>
    </location>
</feature>
<feature type="transmembrane region" description="Helical" evidence="6">
    <location>
        <begin position="112"/>
        <end position="135"/>
    </location>
</feature>
<evidence type="ECO:0000313" key="7">
    <source>
        <dbReference type="EMBL" id="UQN14160.1"/>
    </source>
</evidence>
<feature type="transmembrane region" description="Helical" evidence="6">
    <location>
        <begin position="410"/>
        <end position="432"/>
    </location>
</feature>
<evidence type="ECO:0000256" key="6">
    <source>
        <dbReference type="SAM" id="Phobius"/>
    </source>
</evidence>
<dbReference type="EMBL" id="CP097160">
    <property type="protein sequence ID" value="UQN14160.1"/>
    <property type="molecule type" value="Genomic_DNA"/>
</dbReference>
<evidence type="ECO:0000256" key="4">
    <source>
        <dbReference type="ARBA" id="ARBA00022989"/>
    </source>
</evidence>
<keyword evidence="2" id="KW-0813">Transport</keyword>
<keyword evidence="5 6" id="KW-0472">Membrane</keyword>
<dbReference type="Pfam" id="PF01566">
    <property type="entry name" value="Nramp"/>
    <property type="match status" value="1"/>
</dbReference>
<evidence type="ECO:0000256" key="2">
    <source>
        <dbReference type="ARBA" id="ARBA00022448"/>
    </source>
</evidence>
<gene>
    <name evidence="7" type="ORF">M3M28_08860</name>
</gene>
<feature type="transmembrane region" description="Helical" evidence="6">
    <location>
        <begin position="302"/>
        <end position="327"/>
    </location>
</feature>
<keyword evidence="4 6" id="KW-1133">Transmembrane helix</keyword>
<sequence>MANSKQSLPRVQTPGTGYGRVSTQAIDTMIHTERKRRGMWRTLALMGPAFVAGAWQFGPGNLTTAVHAGSSYQYTLIWVIAVSTLLMIFITDMSVRLGIKSPVSLITSIKEHLGGVVGVLAGVGVFLICLCFSVGNAVGSGLGLSMLIPGSSPVMWTVIVSVLVAALLMLRSVYKVIERVLIVIVALMAVCFIVSAFVANPDWAAAGSGLLPTAPDGSWLLIVALVGTNLSINAAFFTAYGTKERERTEADYRDITLVDTIPGIIAPGVMTALVIVVAASVLGQTGEGAESIAALAKIFEPLAGPIGGFIFALGFFGAAFSSMITNAMAGGTLLSDAFGKGASASTTVARIAAGAILAWGVGITLVFQSSPVQLIVIAQALTVFIAPVLAIIIVVMANRRSLMHEMTNTWWQNLFGILGIAAVLALSIRLGFSLWA</sequence>
<protein>
    <submittedName>
        <fullName evidence="7">Nramp family divalent metal transporter</fullName>
    </submittedName>
</protein>
<dbReference type="PANTHER" id="PTHR11706:SF33">
    <property type="entry name" value="NATURAL RESISTANCE-ASSOCIATED MACROPHAGE PROTEIN 2"/>
    <property type="match status" value="1"/>
</dbReference>
<evidence type="ECO:0000256" key="3">
    <source>
        <dbReference type="ARBA" id="ARBA00022692"/>
    </source>
</evidence>
<dbReference type="NCBIfam" id="NF037982">
    <property type="entry name" value="Nramp_1"/>
    <property type="match status" value="1"/>
</dbReference>
<reference evidence="7" key="1">
    <citation type="submission" date="2022-05" db="EMBL/GenBank/DDBJ databases">
        <title>Complete genome sequence of toluene-degrading Gulosibacter sediminis strain ACHW.36C.</title>
        <authorList>
            <person name="Wai A.C."/>
            <person name="Lai G.K."/>
            <person name="Griffin S.D."/>
            <person name="Leung F.C."/>
        </authorList>
    </citation>
    <scope>NUCLEOTIDE SEQUENCE [LARGE SCALE GENOMIC DNA]</scope>
    <source>
        <strain evidence="7">ACHW.36C</strain>
    </source>
</reference>
<feature type="transmembrane region" description="Helical" evidence="6">
    <location>
        <begin position="219"/>
        <end position="240"/>
    </location>
</feature>
<dbReference type="PANTHER" id="PTHR11706">
    <property type="entry name" value="SOLUTE CARRIER PROTEIN FAMILY 11 MEMBER"/>
    <property type="match status" value="1"/>
</dbReference>
<evidence type="ECO:0000256" key="5">
    <source>
        <dbReference type="ARBA" id="ARBA00023136"/>
    </source>
</evidence>
<feature type="transmembrane region" description="Helical" evidence="6">
    <location>
        <begin position="374"/>
        <end position="398"/>
    </location>
</feature>